<name>A0AAU9T4V9_THLAR</name>
<sequence length="84" mass="9381">VRSSLLGTVGHDIHTNDMTKLGISRYVKLGTLSVDGRIVTSFSRKCSICSSAYPRLIDMNFTVWIQVGKLELQHCQKLAMMILP</sequence>
<dbReference type="AlphaFoldDB" id="A0AAU9T4V9"/>
<evidence type="ECO:0000313" key="2">
    <source>
        <dbReference type="Proteomes" id="UP000836841"/>
    </source>
</evidence>
<gene>
    <name evidence="1" type="ORF">TAV2_LOCUS25288</name>
</gene>
<keyword evidence="2" id="KW-1185">Reference proteome</keyword>
<dbReference type="InterPro" id="IPR044985">
    <property type="entry name" value="YceD_plant"/>
</dbReference>
<dbReference type="Proteomes" id="UP000836841">
    <property type="component" value="Chromosome 7"/>
</dbReference>
<reference evidence="1 2" key="1">
    <citation type="submission" date="2022-03" db="EMBL/GenBank/DDBJ databases">
        <authorList>
            <person name="Nunn A."/>
            <person name="Chopra R."/>
            <person name="Nunn A."/>
            <person name="Contreras Garrido A."/>
        </authorList>
    </citation>
    <scope>NUCLEOTIDE SEQUENCE [LARGE SCALE GENOMIC DNA]</scope>
</reference>
<evidence type="ECO:0000313" key="1">
    <source>
        <dbReference type="EMBL" id="CAH2079260.1"/>
    </source>
</evidence>
<feature type="non-terminal residue" evidence="1">
    <location>
        <position position="1"/>
    </location>
</feature>
<dbReference type="PANTHER" id="PTHR37734:SF1">
    <property type="entry name" value="LARGE RIBOSOMAL RNA SUBUNIT ACCUMULATION PROTEIN YCED HOMOLOG 2, CHLOROPLASTIC"/>
    <property type="match status" value="1"/>
</dbReference>
<dbReference type="PANTHER" id="PTHR37734">
    <property type="entry name" value="LARGE RIBOSOMAL RNA SUBUNIT ACCUMULATION PROTEIN YCED HOMOLOG 2, CHLOROPLASTIC"/>
    <property type="match status" value="1"/>
</dbReference>
<accession>A0AAU9T4V9</accession>
<organism evidence="1 2">
    <name type="scientific">Thlaspi arvense</name>
    <name type="common">Field penny-cress</name>
    <dbReference type="NCBI Taxonomy" id="13288"/>
    <lineage>
        <taxon>Eukaryota</taxon>
        <taxon>Viridiplantae</taxon>
        <taxon>Streptophyta</taxon>
        <taxon>Embryophyta</taxon>
        <taxon>Tracheophyta</taxon>
        <taxon>Spermatophyta</taxon>
        <taxon>Magnoliopsida</taxon>
        <taxon>eudicotyledons</taxon>
        <taxon>Gunneridae</taxon>
        <taxon>Pentapetalae</taxon>
        <taxon>rosids</taxon>
        <taxon>malvids</taxon>
        <taxon>Brassicales</taxon>
        <taxon>Brassicaceae</taxon>
        <taxon>Thlaspideae</taxon>
        <taxon>Thlaspi</taxon>
    </lineage>
</organism>
<proteinExistence type="predicted"/>
<dbReference type="EMBL" id="OU466863">
    <property type="protein sequence ID" value="CAH2079260.1"/>
    <property type="molecule type" value="Genomic_DNA"/>
</dbReference>
<protein>
    <submittedName>
        <fullName evidence="1">Uncharacterized protein</fullName>
    </submittedName>
</protein>